<name>A0AAV1H2W7_XYRNO</name>
<dbReference type="Proteomes" id="UP001178508">
    <property type="component" value="Chromosome 19"/>
</dbReference>
<evidence type="ECO:0000256" key="1">
    <source>
        <dbReference type="SAM" id="MobiDB-lite"/>
    </source>
</evidence>
<sequence length="161" mass="18169">MTVIPLFLLVSDSSDEELCAQCKKACEAAHRRTYTRQHHESRLFRSMITDVLYLDEVRAVCESMCVCVCVSVCAGCRPGSSVRVEKWGICVSGSLPVEEEEAPRRSGPLQKLNPHTDQTKARELQAGLSPDRLSRYLREYQGGEWALAACYHACRWRDTCL</sequence>
<keyword evidence="3" id="KW-1185">Reference proteome</keyword>
<dbReference type="AlphaFoldDB" id="A0AAV1H2W7"/>
<gene>
    <name evidence="2" type="ORF">XNOV1_A008954</name>
</gene>
<evidence type="ECO:0000313" key="2">
    <source>
        <dbReference type="EMBL" id="CAJ1080346.1"/>
    </source>
</evidence>
<proteinExistence type="predicted"/>
<organism evidence="2 3">
    <name type="scientific">Xyrichtys novacula</name>
    <name type="common">Pearly razorfish</name>
    <name type="synonym">Hemipteronotus novacula</name>
    <dbReference type="NCBI Taxonomy" id="13765"/>
    <lineage>
        <taxon>Eukaryota</taxon>
        <taxon>Metazoa</taxon>
        <taxon>Chordata</taxon>
        <taxon>Craniata</taxon>
        <taxon>Vertebrata</taxon>
        <taxon>Euteleostomi</taxon>
        <taxon>Actinopterygii</taxon>
        <taxon>Neopterygii</taxon>
        <taxon>Teleostei</taxon>
        <taxon>Neoteleostei</taxon>
        <taxon>Acanthomorphata</taxon>
        <taxon>Eupercaria</taxon>
        <taxon>Labriformes</taxon>
        <taxon>Labridae</taxon>
        <taxon>Xyrichtys</taxon>
    </lineage>
</organism>
<protein>
    <submittedName>
        <fullName evidence="2">Unnamed protein product</fullName>
    </submittedName>
</protein>
<dbReference type="EMBL" id="OY660882">
    <property type="protein sequence ID" value="CAJ1080346.1"/>
    <property type="molecule type" value="Genomic_DNA"/>
</dbReference>
<accession>A0AAV1H2W7</accession>
<reference evidence="2" key="1">
    <citation type="submission" date="2023-08" db="EMBL/GenBank/DDBJ databases">
        <authorList>
            <person name="Alioto T."/>
            <person name="Alioto T."/>
            <person name="Gomez Garrido J."/>
        </authorList>
    </citation>
    <scope>NUCLEOTIDE SEQUENCE</scope>
</reference>
<feature type="region of interest" description="Disordered" evidence="1">
    <location>
        <begin position="101"/>
        <end position="124"/>
    </location>
</feature>
<evidence type="ECO:0000313" key="3">
    <source>
        <dbReference type="Proteomes" id="UP001178508"/>
    </source>
</evidence>